<sequence>MMNKEFDALLRNGTTLIPSPPTVNIIGSKWVYRIKRKADGSIESFKVRLVPKGHMGVVVINMDL</sequence>
<evidence type="ECO:0008006" key="3">
    <source>
        <dbReference type="Google" id="ProtNLM"/>
    </source>
</evidence>
<evidence type="ECO:0000313" key="1">
    <source>
        <dbReference type="EMBL" id="KAF9667520.1"/>
    </source>
</evidence>
<evidence type="ECO:0000313" key="2">
    <source>
        <dbReference type="Proteomes" id="UP000657918"/>
    </source>
</evidence>
<protein>
    <recommendedName>
        <fullName evidence="3">Reverse transcriptase Ty1/copia-type domain-containing protein</fullName>
    </recommendedName>
</protein>
<dbReference type="OrthoDB" id="1000646at2759"/>
<dbReference type="Proteomes" id="UP000657918">
    <property type="component" value="Unassembled WGS sequence"/>
</dbReference>
<dbReference type="EMBL" id="JADGMS010000015">
    <property type="protein sequence ID" value="KAF9667520.1"/>
    <property type="molecule type" value="Genomic_DNA"/>
</dbReference>
<dbReference type="AlphaFoldDB" id="A0A835MIW0"/>
<accession>A0A835MIW0</accession>
<comment type="caution">
    <text evidence="1">The sequence shown here is derived from an EMBL/GenBank/DDBJ whole genome shotgun (WGS) entry which is preliminary data.</text>
</comment>
<gene>
    <name evidence="1" type="ORF">SADUNF_Sadunf15G0031700</name>
</gene>
<proteinExistence type="predicted"/>
<organism evidence="1 2">
    <name type="scientific">Salix dunnii</name>
    <dbReference type="NCBI Taxonomy" id="1413687"/>
    <lineage>
        <taxon>Eukaryota</taxon>
        <taxon>Viridiplantae</taxon>
        <taxon>Streptophyta</taxon>
        <taxon>Embryophyta</taxon>
        <taxon>Tracheophyta</taxon>
        <taxon>Spermatophyta</taxon>
        <taxon>Magnoliopsida</taxon>
        <taxon>eudicotyledons</taxon>
        <taxon>Gunneridae</taxon>
        <taxon>Pentapetalae</taxon>
        <taxon>rosids</taxon>
        <taxon>fabids</taxon>
        <taxon>Malpighiales</taxon>
        <taxon>Salicaceae</taxon>
        <taxon>Saliceae</taxon>
        <taxon>Salix</taxon>
    </lineage>
</organism>
<reference evidence="1 2" key="1">
    <citation type="submission" date="2020-10" db="EMBL/GenBank/DDBJ databases">
        <title>Plant Genome Project.</title>
        <authorList>
            <person name="Zhang R.-G."/>
        </authorList>
    </citation>
    <scope>NUCLEOTIDE SEQUENCE [LARGE SCALE GENOMIC DNA]</scope>
    <source>
        <strain evidence="1">FAFU-HL-1</strain>
        <tissue evidence="1">Leaf</tissue>
    </source>
</reference>
<keyword evidence="2" id="KW-1185">Reference proteome</keyword>
<name>A0A835MIW0_9ROSI</name>